<dbReference type="Pfam" id="PF22599">
    <property type="entry name" value="SecDF_P1_head"/>
    <property type="match status" value="1"/>
</dbReference>
<keyword evidence="1" id="KW-0732">Signal</keyword>
<gene>
    <name evidence="3" type="ORF">ABR189_15310</name>
</gene>
<comment type="caution">
    <text evidence="3">The sequence shown here is derived from an EMBL/GenBank/DDBJ whole genome shotgun (WGS) entry which is preliminary data.</text>
</comment>
<sequence length="164" mass="17942">MRCFKCIAGIGLLLLGSTICLQAQSKEKAPSGIYTVVRKSTYVFKDRISGKRIYVATTPDINVSYIEKVSSETDVNGLPALVMKMDAEGKEKLTAFTTRMKGKQAAIIVNNRLLMAPTITSPISGGRLSIRGGFTLTEVNDLKNALQKEMDSVKQLQIPTRSLQ</sequence>
<dbReference type="Gene3D" id="3.30.1360.200">
    <property type="match status" value="1"/>
</dbReference>
<evidence type="ECO:0000313" key="3">
    <source>
        <dbReference type="EMBL" id="MET6998750.1"/>
    </source>
</evidence>
<evidence type="ECO:0000313" key="4">
    <source>
        <dbReference type="Proteomes" id="UP001549749"/>
    </source>
</evidence>
<dbReference type="InterPro" id="IPR054384">
    <property type="entry name" value="SecDF_P1_head"/>
</dbReference>
<protein>
    <recommendedName>
        <fullName evidence="2">SecDF P1 head subdomain domain-containing protein</fullName>
    </recommendedName>
</protein>
<feature type="signal peptide" evidence="1">
    <location>
        <begin position="1"/>
        <end position="23"/>
    </location>
</feature>
<organism evidence="3 4">
    <name type="scientific">Chitinophaga defluvii</name>
    <dbReference type="NCBI Taxonomy" id="3163343"/>
    <lineage>
        <taxon>Bacteria</taxon>
        <taxon>Pseudomonadati</taxon>
        <taxon>Bacteroidota</taxon>
        <taxon>Chitinophagia</taxon>
        <taxon>Chitinophagales</taxon>
        <taxon>Chitinophagaceae</taxon>
        <taxon>Chitinophaga</taxon>
    </lineage>
</organism>
<dbReference type="EMBL" id="JBEXAC010000002">
    <property type="protein sequence ID" value="MET6998750.1"/>
    <property type="molecule type" value="Genomic_DNA"/>
</dbReference>
<evidence type="ECO:0000256" key="1">
    <source>
        <dbReference type="SAM" id="SignalP"/>
    </source>
</evidence>
<accession>A0ABV2T8U3</accession>
<name>A0ABV2T8U3_9BACT</name>
<feature type="domain" description="SecDF P1 head subdomain" evidence="2">
    <location>
        <begin position="44"/>
        <end position="147"/>
    </location>
</feature>
<dbReference type="RefSeq" id="WP_354661390.1">
    <property type="nucleotide sequence ID" value="NZ_JBEXAC010000002.1"/>
</dbReference>
<dbReference type="Proteomes" id="UP001549749">
    <property type="component" value="Unassembled WGS sequence"/>
</dbReference>
<reference evidence="3 4" key="1">
    <citation type="submission" date="2024-06" db="EMBL/GenBank/DDBJ databases">
        <title>Chitinophaga defluvii sp. nov., isolated from municipal sewage.</title>
        <authorList>
            <person name="Zhang L."/>
        </authorList>
    </citation>
    <scope>NUCLEOTIDE SEQUENCE [LARGE SCALE GENOMIC DNA]</scope>
    <source>
        <strain evidence="3 4">H8</strain>
    </source>
</reference>
<proteinExistence type="predicted"/>
<feature type="chain" id="PRO_5047379452" description="SecDF P1 head subdomain domain-containing protein" evidence="1">
    <location>
        <begin position="24"/>
        <end position="164"/>
    </location>
</feature>
<evidence type="ECO:0000259" key="2">
    <source>
        <dbReference type="Pfam" id="PF22599"/>
    </source>
</evidence>
<keyword evidence="4" id="KW-1185">Reference proteome</keyword>